<reference evidence="2 3" key="1">
    <citation type="submission" date="2019-06" db="EMBL/GenBank/DDBJ databases">
        <title>WGS assembly of Gossypium darwinii.</title>
        <authorList>
            <person name="Chen Z.J."/>
            <person name="Sreedasyam A."/>
            <person name="Ando A."/>
            <person name="Song Q."/>
            <person name="De L."/>
            <person name="Hulse-Kemp A."/>
            <person name="Ding M."/>
            <person name="Ye W."/>
            <person name="Kirkbride R."/>
            <person name="Jenkins J."/>
            <person name="Plott C."/>
            <person name="Lovell J."/>
            <person name="Lin Y.-M."/>
            <person name="Vaughn R."/>
            <person name="Liu B."/>
            <person name="Li W."/>
            <person name="Simpson S."/>
            <person name="Scheffler B."/>
            <person name="Saski C."/>
            <person name="Grover C."/>
            <person name="Hu G."/>
            <person name="Conover J."/>
            <person name="Carlson J."/>
            <person name="Shu S."/>
            <person name="Boston L."/>
            <person name="Williams M."/>
            <person name="Peterson D."/>
            <person name="Mcgee K."/>
            <person name="Jones D."/>
            <person name="Wendel J."/>
            <person name="Stelly D."/>
            <person name="Grimwood J."/>
            <person name="Schmutz J."/>
        </authorList>
    </citation>
    <scope>NUCLEOTIDE SEQUENCE [LARGE SCALE GENOMIC DNA]</scope>
    <source>
        <strain evidence="2">1808015.09</strain>
    </source>
</reference>
<keyword evidence="1" id="KW-0732">Signal</keyword>
<dbReference type="EMBL" id="CM017712">
    <property type="protein sequence ID" value="TYG40410.1"/>
    <property type="molecule type" value="Genomic_DNA"/>
</dbReference>
<keyword evidence="3" id="KW-1185">Reference proteome</keyword>
<organism evidence="2 3">
    <name type="scientific">Gossypium darwinii</name>
    <name type="common">Darwin's cotton</name>
    <name type="synonym">Gossypium barbadense var. darwinii</name>
    <dbReference type="NCBI Taxonomy" id="34276"/>
    <lineage>
        <taxon>Eukaryota</taxon>
        <taxon>Viridiplantae</taxon>
        <taxon>Streptophyta</taxon>
        <taxon>Embryophyta</taxon>
        <taxon>Tracheophyta</taxon>
        <taxon>Spermatophyta</taxon>
        <taxon>Magnoliopsida</taxon>
        <taxon>eudicotyledons</taxon>
        <taxon>Gunneridae</taxon>
        <taxon>Pentapetalae</taxon>
        <taxon>rosids</taxon>
        <taxon>malvids</taxon>
        <taxon>Malvales</taxon>
        <taxon>Malvaceae</taxon>
        <taxon>Malvoideae</taxon>
        <taxon>Gossypium</taxon>
    </lineage>
</organism>
<evidence type="ECO:0000313" key="2">
    <source>
        <dbReference type="EMBL" id="TYG40410.1"/>
    </source>
</evidence>
<protein>
    <submittedName>
        <fullName evidence="2">Uncharacterized protein</fullName>
    </submittedName>
</protein>
<feature type="chain" id="PRO_5022782725" evidence="1">
    <location>
        <begin position="28"/>
        <end position="69"/>
    </location>
</feature>
<dbReference type="Proteomes" id="UP000323506">
    <property type="component" value="Chromosome D12"/>
</dbReference>
<sequence length="69" mass="7663">MEKFSFNLFIFAAILIIASHSTMMVEARGPIVLFGCNKVEDCGRFCAKCAHCKCINQFCTCLSNPPPFP</sequence>
<accession>A0A5D2A7S6</accession>
<evidence type="ECO:0000256" key="1">
    <source>
        <dbReference type="SAM" id="SignalP"/>
    </source>
</evidence>
<evidence type="ECO:0000313" key="3">
    <source>
        <dbReference type="Proteomes" id="UP000323506"/>
    </source>
</evidence>
<gene>
    <name evidence="2" type="ORF">ES288_D12G090400v1</name>
</gene>
<name>A0A5D2A7S6_GOSDA</name>
<dbReference type="AlphaFoldDB" id="A0A5D2A7S6"/>
<proteinExistence type="predicted"/>
<feature type="signal peptide" evidence="1">
    <location>
        <begin position="1"/>
        <end position="27"/>
    </location>
</feature>